<keyword evidence="1" id="KW-0472">Membrane</keyword>
<dbReference type="EMBL" id="LLXJ01011106">
    <property type="protein sequence ID" value="PKB92426.1"/>
    <property type="molecule type" value="Genomic_DNA"/>
</dbReference>
<name>A0A2N0NCX1_9GLOM</name>
<reference evidence="2 3" key="2">
    <citation type="submission" date="2017-09" db="EMBL/GenBank/DDBJ databases">
        <title>Extensive intraspecific genome diversity in a model arbuscular mycorrhizal fungus.</title>
        <authorList>
            <person name="Chen E.C."/>
            <person name="Morin E."/>
            <person name="Beaudet D."/>
            <person name="Noel J."/>
            <person name="Ndikumana S."/>
            <person name="Charron P."/>
            <person name="St-Onge C."/>
            <person name="Giorgi J."/>
            <person name="Grigoriev I.V."/>
            <person name="Roux C."/>
            <person name="Martin F.M."/>
            <person name="Corradi N."/>
        </authorList>
    </citation>
    <scope>NUCLEOTIDE SEQUENCE [LARGE SCALE GENOMIC DNA]</scope>
    <source>
        <strain evidence="2 3">A5</strain>
    </source>
</reference>
<gene>
    <name evidence="2" type="ORF">RhiirA5_444726</name>
</gene>
<dbReference type="AlphaFoldDB" id="A0A2N0NCX1"/>
<sequence length="90" mass="10376">MCSQSSLNFSQRGHNFSSILFVMRKFNGITIQCLAVALSSFRLTFAMLIPTVVAKFLLIFSPLHSNQKKNGKYDKLKEDPRLEIVKRIRR</sequence>
<dbReference type="Proteomes" id="UP000232722">
    <property type="component" value="Unassembled WGS sequence"/>
</dbReference>
<evidence type="ECO:0000313" key="2">
    <source>
        <dbReference type="EMBL" id="PKB92426.1"/>
    </source>
</evidence>
<keyword evidence="1" id="KW-1133">Transmembrane helix</keyword>
<reference evidence="2 3" key="1">
    <citation type="submission" date="2016-04" db="EMBL/GenBank/DDBJ databases">
        <title>Genome analyses suggest a sexual origin of heterokaryosis in a supposedly ancient asexual fungus.</title>
        <authorList>
            <person name="Ropars J."/>
            <person name="Sedzielewska K."/>
            <person name="Noel J."/>
            <person name="Charron P."/>
            <person name="Farinelli L."/>
            <person name="Marton T."/>
            <person name="Kruger M."/>
            <person name="Pelin A."/>
            <person name="Brachmann A."/>
            <person name="Corradi N."/>
        </authorList>
    </citation>
    <scope>NUCLEOTIDE SEQUENCE [LARGE SCALE GENOMIC DNA]</scope>
    <source>
        <strain evidence="2 3">A5</strain>
    </source>
</reference>
<accession>A0A2N0NCX1</accession>
<organism evidence="2 3">
    <name type="scientific">Rhizophagus irregularis</name>
    <dbReference type="NCBI Taxonomy" id="588596"/>
    <lineage>
        <taxon>Eukaryota</taxon>
        <taxon>Fungi</taxon>
        <taxon>Fungi incertae sedis</taxon>
        <taxon>Mucoromycota</taxon>
        <taxon>Glomeromycotina</taxon>
        <taxon>Glomeromycetes</taxon>
        <taxon>Glomerales</taxon>
        <taxon>Glomeraceae</taxon>
        <taxon>Rhizophagus</taxon>
    </lineage>
</organism>
<proteinExistence type="predicted"/>
<evidence type="ECO:0000313" key="3">
    <source>
        <dbReference type="Proteomes" id="UP000232722"/>
    </source>
</evidence>
<protein>
    <submittedName>
        <fullName evidence="2">Uncharacterized protein</fullName>
    </submittedName>
</protein>
<feature type="transmembrane region" description="Helical" evidence="1">
    <location>
        <begin position="45"/>
        <end position="63"/>
    </location>
</feature>
<comment type="caution">
    <text evidence="2">The sequence shown here is derived from an EMBL/GenBank/DDBJ whole genome shotgun (WGS) entry which is preliminary data.</text>
</comment>
<evidence type="ECO:0000256" key="1">
    <source>
        <dbReference type="SAM" id="Phobius"/>
    </source>
</evidence>
<keyword evidence="1" id="KW-0812">Transmembrane</keyword>